<comment type="caution">
    <text evidence="8">The sequence shown here is derived from an EMBL/GenBank/DDBJ whole genome shotgun (WGS) entry which is preliminary data.</text>
</comment>
<dbReference type="PRINTS" id="PR00506">
    <property type="entry name" value="D21N6MTFRASE"/>
</dbReference>
<dbReference type="GO" id="GO:0003677">
    <property type="term" value="F:DNA binding"/>
    <property type="evidence" value="ECO:0007669"/>
    <property type="project" value="InterPro"/>
</dbReference>
<dbReference type="Pfam" id="PF01555">
    <property type="entry name" value="N6_N4_Mtase"/>
    <property type="match status" value="1"/>
</dbReference>
<dbReference type="SUPFAM" id="SSF53335">
    <property type="entry name" value="S-adenosyl-L-methionine-dependent methyltransferases"/>
    <property type="match status" value="1"/>
</dbReference>
<dbReference type="GO" id="GO:0008170">
    <property type="term" value="F:N-methyltransferase activity"/>
    <property type="evidence" value="ECO:0007669"/>
    <property type="project" value="InterPro"/>
</dbReference>
<evidence type="ECO:0000256" key="6">
    <source>
        <dbReference type="ARBA" id="ARBA00047942"/>
    </source>
</evidence>
<dbReference type="STRING" id="123822.B0188_07870"/>
<evidence type="ECO:0000256" key="3">
    <source>
        <dbReference type="ARBA" id="ARBA00022603"/>
    </source>
</evidence>
<evidence type="ECO:0000256" key="4">
    <source>
        <dbReference type="ARBA" id="ARBA00022679"/>
    </source>
</evidence>
<dbReference type="InterPro" id="IPR002941">
    <property type="entry name" value="DNA_methylase_N4/N6"/>
</dbReference>
<evidence type="ECO:0000313" key="9">
    <source>
        <dbReference type="Proteomes" id="UP000190023"/>
    </source>
</evidence>
<dbReference type="InterPro" id="IPR002295">
    <property type="entry name" value="N4/N6-MTase_EcoPI_Mod-like"/>
</dbReference>
<feature type="domain" description="DNA methylase N-4/N-6" evidence="7">
    <location>
        <begin position="72"/>
        <end position="366"/>
    </location>
</feature>
<keyword evidence="5" id="KW-0949">S-adenosyl-L-methionine</keyword>
<dbReference type="Proteomes" id="UP000190023">
    <property type="component" value="Unassembled WGS sequence"/>
</dbReference>
<reference evidence="8 9" key="1">
    <citation type="submission" date="2017-02" db="EMBL/GenBank/DDBJ databases">
        <title>Draft genome sequence of Haemophilus felis CCUG 31170 type strain.</title>
        <authorList>
            <person name="Engstrom-Jakobsson H."/>
            <person name="Salva-Serra F."/>
            <person name="Thorell K."/>
            <person name="Gonzales-Siles L."/>
            <person name="Karlsson R."/>
            <person name="Boulund F."/>
            <person name="Engstrand L."/>
            <person name="Kristiansson E."/>
            <person name="Moore E."/>
        </authorList>
    </citation>
    <scope>NUCLEOTIDE SEQUENCE [LARGE SCALE GENOMIC DNA]</scope>
    <source>
        <strain evidence="8 9">CCUG 31170</strain>
    </source>
</reference>
<dbReference type="InterPro" id="IPR029063">
    <property type="entry name" value="SAM-dependent_MTases_sf"/>
</dbReference>
<accession>A0A1T0AY26</accession>
<keyword evidence="3 8" id="KW-0489">Methyltransferase</keyword>
<organism evidence="8 9">
    <name type="scientific">[Haemophilus] felis</name>
    <dbReference type="NCBI Taxonomy" id="123822"/>
    <lineage>
        <taxon>Bacteria</taxon>
        <taxon>Pseudomonadati</taxon>
        <taxon>Pseudomonadota</taxon>
        <taxon>Gammaproteobacteria</taxon>
        <taxon>Pasteurellales</taxon>
        <taxon>Pasteurellaceae</taxon>
    </lineage>
</organism>
<sequence>MPILSWHGKEDAVKKSRKTPYRLLREVTELSYHLISQSEAGELISPVKENLIIQGDNLAALKSLLPFYAGQVKCIYIDPPYNTGSAFTHYDDNLEHSLWLSLMYPRLELLRELLSEDGSIWISIDADESHYLKLICDEIFGRTNFIDEVIWQRSYSPINLKKTLSRSHDIILAYAKNKKPEFTLNKLPRSEEANARYKNPDNDPRGVWTSDNLSVGPAVENNIYEITTPNGRRVLPPQGRSWVLSRERFAEFVTDNRIWFGEDGKNVPRIKRFLSEVKDGVVAQTLWTYQEVGHTQDAKKEVKEFNSEEVFDTPKPEKLIQRILHLATNENDLILDSFLGSGTTAAVAHKMNRRYIGIEIGEHAKTHVVPRLKKVIEGEQGGISKAVNWQGGGGFRFCELGETVFDEWGAINSSIKFDDLAAHIWYTENHFPLPALQKNAEKSPLIGVHNGKAFYLLFNGILGDKRPQGGNVLTSLMLKALPRLDELVQAGLEIVVYGESCRLASKKLAEYHITFKLIPHDVSAK</sequence>
<comment type="catalytic activity">
    <reaction evidence="6">
        <text>a 2'-deoxyadenosine in DNA + S-adenosyl-L-methionine = an N(6)-methyl-2'-deoxyadenosine in DNA + S-adenosyl-L-homocysteine + H(+)</text>
        <dbReference type="Rhea" id="RHEA:15197"/>
        <dbReference type="Rhea" id="RHEA-COMP:12418"/>
        <dbReference type="Rhea" id="RHEA-COMP:12419"/>
        <dbReference type="ChEBI" id="CHEBI:15378"/>
        <dbReference type="ChEBI" id="CHEBI:57856"/>
        <dbReference type="ChEBI" id="CHEBI:59789"/>
        <dbReference type="ChEBI" id="CHEBI:90615"/>
        <dbReference type="ChEBI" id="CHEBI:90616"/>
        <dbReference type="EC" id="2.1.1.72"/>
    </reaction>
</comment>
<dbReference type="AlphaFoldDB" id="A0A1T0AY26"/>
<evidence type="ECO:0000259" key="7">
    <source>
        <dbReference type="Pfam" id="PF01555"/>
    </source>
</evidence>
<keyword evidence="4 8" id="KW-0808">Transferase</keyword>
<comment type="similarity">
    <text evidence="1">Belongs to the N(4)/N(6)-methyltransferase family.</text>
</comment>
<dbReference type="GO" id="GO:0009007">
    <property type="term" value="F:site-specific DNA-methyltransferase (adenine-specific) activity"/>
    <property type="evidence" value="ECO:0007669"/>
    <property type="project" value="UniProtKB-EC"/>
</dbReference>
<dbReference type="InterPro" id="IPR002052">
    <property type="entry name" value="DNA_methylase_N6_adenine_CS"/>
</dbReference>
<evidence type="ECO:0000256" key="5">
    <source>
        <dbReference type="ARBA" id="ARBA00022691"/>
    </source>
</evidence>
<dbReference type="Gene3D" id="3.40.50.150">
    <property type="entry name" value="Vaccinia Virus protein VP39"/>
    <property type="match status" value="1"/>
</dbReference>
<proteinExistence type="inferred from homology"/>
<protein>
    <recommendedName>
        <fullName evidence="2">site-specific DNA-methyltransferase (adenine-specific)</fullName>
        <ecNumber evidence="2">2.1.1.72</ecNumber>
    </recommendedName>
</protein>
<dbReference type="EC" id="2.1.1.72" evidence="2"/>
<evidence type="ECO:0000256" key="1">
    <source>
        <dbReference type="ARBA" id="ARBA00006594"/>
    </source>
</evidence>
<evidence type="ECO:0000313" key="8">
    <source>
        <dbReference type="EMBL" id="OOS02702.1"/>
    </source>
</evidence>
<dbReference type="PROSITE" id="PS00092">
    <property type="entry name" value="N6_MTASE"/>
    <property type="match status" value="1"/>
</dbReference>
<dbReference type="GO" id="GO:0032259">
    <property type="term" value="P:methylation"/>
    <property type="evidence" value="ECO:0007669"/>
    <property type="project" value="UniProtKB-KW"/>
</dbReference>
<keyword evidence="9" id="KW-1185">Reference proteome</keyword>
<evidence type="ECO:0000256" key="2">
    <source>
        <dbReference type="ARBA" id="ARBA00011900"/>
    </source>
</evidence>
<dbReference type="EMBL" id="MUYB01000031">
    <property type="protein sequence ID" value="OOS02702.1"/>
    <property type="molecule type" value="Genomic_DNA"/>
</dbReference>
<dbReference type="OrthoDB" id="9816043at2"/>
<name>A0A1T0AY26_9PAST</name>
<gene>
    <name evidence="8" type="ORF">B0188_07870</name>
</gene>